<keyword evidence="8" id="KW-1185">Reference proteome</keyword>
<dbReference type="Proteomes" id="UP001500979">
    <property type="component" value="Unassembled WGS sequence"/>
</dbReference>
<evidence type="ECO:0000256" key="5">
    <source>
        <dbReference type="ARBA" id="ARBA00024179"/>
    </source>
</evidence>
<comment type="function">
    <text evidence="5 6">Removes the phosphate from trehalose 6-phosphate to produce free trehalose.</text>
</comment>
<comment type="pathway">
    <text evidence="2 6">Glycan biosynthesis; trehalose biosynthesis.</text>
</comment>
<reference evidence="7 8" key="1">
    <citation type="journal article" date="2019" name="Int. J. Syst. Evol. Microbiol.">
        <title>The Global Catalogue of Microorganisms (GCM) 10K type strain sequencing project: providing services to taxonomists for standard genome sequencing and annotation.</title>
        <authorList>
            <consortium name="The Broad Institute Genomics Platform"/>
            <consortium name="The Broad Institute Genome Sequencing Center for Infectious Disease"/>
            <person name="Wu L."/>
            <person name="Ma J."/>
        </authorList>
    </citation>
    <scope>NUCLEOTIDE SEQUENCE [LARGE SCALE GENOMIC DNA]</scope>
    <source>
        <strain evidence="7 8">JCM 9383</strain>
    </source>
</reference>
<comment type="similarity">
    <text evidence="3 6">Belongs to the trehalose phosphatase family.</text>
</comment>
<dbReference type="InterPro" id="IPR006439">
    <property type="entry name" value="HAD-SF_hydro_IA"/>
</dbReference>
<dbReference type="Gene3D" id="1.10.150.240">
    <property type="entry name" value="Putative phosphatase, domain 2"/>
    <property type="match status" value="1"/>
</dbReference>
<dbReference type="Gene3D" id="3.30.70.1020">
    <property type="entry name" value="Trehalose-6-phosphate phosphatase related protein, domain 2"/>
    <property type="match status" value="1"/>
</dbReference>
<proteinExistence type="inferred from homology"/>
<dbReference type="Gene3D" id="3.40.50.1000">
    <property type="entry name" value="HAD superfamily/HAD-like"/>
    <property type="match status" value="2"/>
</dbReference>
<dbReference type="InterPro" id="IPR023198">
    <property type="entry name" value="PGP-like_dom2"/>
</dbReference>
<dbReference type="InterPro" id="IPR003337">
    <property type="entry name" value="Trehalose_PPase"/>
</dbReference>
<dbReference type="Pfam" id="PF00702">
    <property type="entry name" value="Hydrolase"/>
    <property type="match status" value="1"/>
</dbReference>
<dbReference type="PANTHER" id="PTHR43768">
    <property type="entry name" value="TREHALOSE 6-PHOSPHATE PHOSPHATASE"/>
    <property type="match status" value="1"/>
</dbReference>
<accession>A0ABN3V9J4</accession>
<sequence length="512" mass="55120">MAAADIDPDRHRAVLLALDGVLADTAAVHSAAWKRLFDQYLANREEDQRPFDADDYARYVDDRPRAEGVIDFLRSRGIELPRGTPDDRTGQDTALGLGKLKEHYFRDALAAGGVRVTDGAVELLDALRGRNVRTAVLSASRNCALVLDHANLTDRFDARVDGIVADELGLPGVPDPATRLEAARRLGVAPAEAVAVEGSAAGVEAAERGGFGMVVGVAVGRAPVVVDALRRITVAGAEPGSHPLPEIPDALEHWNEFAARLRAGRPVLLLDFDGTLAPIQDTPDRVRLPWGTRRVLQELSEVCPVAVISGRDLDDVRQRVRVHGLWYGGSHGFEIAGPDDEYFAHPAGEAALPGLDEAQQRLSAELESVPGVLIDRKRFALAVHYRLVHPDSVSHVVSVVHEIGSGLPSLRTAPGRLVAELLPDVDWDKGHALRWLLDHLAVPDPLPLYAGDDFTDEAALRAVRDSGVGVVVRSTEHGDRATWAHYAVEDTHSVSALLGRVASLLRTVGGHP</sequence>
<dbReference type="EC" id="3.1.3.12" evidence="6"/>
<dbReference type="InterPro" id="IPR044651">
    <property type="entry name" value="OTSB-like"/>
</dbReference>
<dbReference type="EMBL" id="BAAAUX010000011">
    <property type="protein sequence ID" value="GAA2785329.1"/>
    <property type="molecule type" value="Genomic_DNA"/>
</dbReference>
<dbReference type="PANTHER" id="PTHR43768:SF3">
    <property type="entry name" value="TREHALOSE 6-PHOSPHATE PHOSPHATASE"/>
    <property type="match status" value="1"/>
</dbReference>
<dbReference type="RefSeq" id="WP_344679184.1">
    <property type="nucleotide sequence ID" value="NZ_BAAAUX010000011.1"/>
</dbReference>
<dbReference type="Pfam" id="PF02358">
    <property type="entry name" value="Trehalose_PPase"/>
    <property type="match status" value="1"/>
</dbReference>
<evidence type="ECO:0000256" key="3">
    <source>
        <dbReference type="ARBA" id="ARBA00008770"/>
    </source>
</evidence>
<comment type="catalytic activity">
    <reaction evidence="1 6">
        <text>alpha,alpha-trehalose 6-phosphate + H2O = alpha,alpha-trehalose + phosphate</text>
        <dbReference type="Rhea" id="RHEA:23420"/>
        <dbReference type="ChEBI" id="CHEBI:15377"/>
        <dbReference type="ChEBI" id="CHEBI:16551"/>
        <dbReference type="ChEBI" id="CHEBI:43474"/>
        <dbReference type="ChEBI" id="CHEBI:58429"/>
        <dbReference type="EC" id="3.1.3.12"/>
    </reaction>
</comment>
<dbReference type="SUPFAM" id="SSF56784">
    <property type="entry name" value="HAD-like"/>
    <property type="match status" value="2"/>
</dbReference>
<evidence type="ECO:0000256" key="4">
    <source>
        <dbReference type="ARBA" id="ARBA00022801"/>
    </source>
</evidence>
<evidence type="ECO:0000313" key="8">
    <source>
        <dbReference type="Proteomes" id="UP001500979"/>
    </source>
</evidence>
<name>A0ABN3V9J4_9PSEU</name>
<keyword evidence="4 6" id="KW-0378">Hydrolase</keyword>
<dbReference type="NCBIfam" id="TIGR01509">
    <property type="entry name" value="HAD-SF-IA-v3"/>
    <property type="match status" value="1"/>
</dbReference>
<dbReference type="InterPro" id="IPR036412">
    <property type="entry name" value="HAD-like_sf"/>
</dbReference>
<comment type="caution">
    <text evidence="7">The sequence shown here is derived from an EMBL/GenBank/DDBJ whole genome shotgun (WGS) entry which is preliminary data.</text>
</comment>
<evidence type="ECO:0000256" key="1">
    <source>
        <dbReference type="ARBA" id="ARBA00000500"/>
    </source>
</evidence>
<dbReference type="NCBIfam" id="TIGR01484">
    <property type="entry name" value="HAD-SF-IIB"/>
    <property type="match status" value="1"/>
</dbReference>
<comment type="cofactor">
    <cofactor evidence="6">
        <name>Mg(2+)</name>
        <dbReference type="ChEBI" id="CHEBI:18420"/>
    </cofactor>
</comment>
<organism evidence="7 8">
    <name type="scientific">Saccharopolyspora taberi</name>
    <dbReference type="NCBI Taxonomy" id="60895"/>
    <lineage>
        <taxon>Bacteria</taxon>
        <taxon>Bacillati</taxon>
        <taxon>Actinomycetota</taxon>
        <taxon>Actinomycetes</taxon>
        <taxon>Pseudonocardiales</taxon>
        <taxon>Pseudonocardiaceae</taxon>
        <taxon>Saccharopolyspora</taxon>
    </lineage>
</organism>
<dbReference type="InterPro" id="IPR023214">
    <property type="entry name" value="HAD_sf"/>
</dbReference>
<dbReference type="NCBIfam" id="TIGR00685">
    <property type="entry name" value="T6PP"/>
    <property type="match status" value="1"/>
</dbReference>
<evidence type="ECO:0000313" key="7">
    <source>
        <dbReference type="EMBL" id="GAA2785329.1"/>
    </source>
</evidence>
<evidence type="ECO:0000256" key="2">
    <source>
        <dbReference type="ARBA" id="ARBA00005199"/>
    </source>
</evidence>
<gene>
    <name evidence="7" type="ORF">GCM10010470_19320</name>
</gene>
<evidence type="ECO:0000256" key="6">
    <source>
        <dbReference type="RuleBase" id="RU361117"/>
    </source>
</evidence>
<protein>
    <recommendedName>
        <fullName evidence="6">Trehalose 6-phosphate phosphatase</fullName>
        <ecNumber evidence="6">3.1.3.12</ecNumber>
    </recommendedName>
</protein>
<keyword evidence="6" id="KW-0479">Metal-binding</keyword>
<keyword evidence="6" id="KW-0460">Magnesium</keyword>
<dbReference type="InterPro" id="IPR006379">
    <property type="entry name" value="HAD-SF_hydro_IIB"/>
</dbReference>